<dbReference type="InterPro" id="IPR052196">
    <property type="entry name" value="Bact_Kbp"/>
</dbReference>
<feature type="region of interest" description="Disordered" evidence="1">
    <location>
        <begin position="117"/>
        <end position="148"/>
    </location>
</feature>
<name>A0A101JMP5_9ACTN</name>
<evidence type="ECO:0000256" key="1">
    <source>
        <dbReference type="SAM" id="MobiDB-lite"/>
    </source>
</evidence>
<feature type="signal peptide" evidence="3">
    <location>
        <begin position="1"/>
        <end position="31"/>
    </location>
</feature>
<comment type="caution">
    <text evidence="4">The sequence shown here is derived from an EMBL/GenBank/DDBJ whole genome shotgun (WGS) entry which is preliminary data.</text>
</comment>
<dbReference type="PANTHER" id="PTHR34700">
    <property type="entry name" value="POTASSIUM BINDING PROTEIN KBP"/>
    <property type="match status" value="1"/>
</dbReference>
<gene>
    <name evidence="4" type="ORF">ADL15_27165</name>
</gene>
<evidence type="ECO:0000313" key="5">
    <source>
        <dbReference type="Proteomes" id="UP000053244"/>
    </source>
</evidence>
<dbReference type="RefSeq" id="WP_067697092.1">
    <property type="nucleotide sequence ID" value="NZ_LLZH01000277.1"/>
</dbReference>
<feature type="region of interest" description="Disordered" evidence="1">
    <location>
        <begin position="185"/>
        <end position="205"/>
    </location>
</feature>
<feature type="chain" id="PRO_5007097939" description="LysM domain-containing protein" evidence="3">
    <location>
        <begin position="32"/>
        <end position="466"/>
    </location>
</feature>
<evidence type="ECO:0000256" key="3">
    <source>
        <dbReference type="SAM" id="SignalP"/>
    </source>
</evidence>
<dbReference type="PANTHER" id="PTHR34700:SF4">
    <property type="entry name" value="PHAGE-LIKE ELEMENT PBSX PROTEIN XKDP"/>
    <property type="match status" value="1"/>
</dbReference>
<keyword evidence="2" id="KW-1133">Transmembrane helix</keyword>
<keyword evidence="2" id="KW-0812">Transmembrane</keyword>
<keyword evidence="3" id="KW-0732">Signal</keyword>
<keyword evidence="2" id="KW-0472">Membrane</keyword>
<dbReference type="Proteomes" id="UP000053244">
    <property type="component" value="Unassembled WGS sequence"/>
</dbReference>
<reference evidence="4 5" key="1">
    <citation type="submission" date="2015-10" db="EMBL/GenBank/DDBJ databases">
        <authorList>
            <person name="Gilbert D.G."/>
        </authorList>
    </citation>
    <scope>NUCLEOTIDE SEQUENCE [LARGE SCALE GENOMIC DNA]</scope>
    <source>
        <strain evidence="4 5">NRRL B-16712</strain>
    </source>
</reference>
<dbReference type="OrthoDB" id="8444614at2"/>
<evidence type="ECO:0008006" key="6">
    <source>
        <dbReference type="Google" id="ProtNLM"/>
    </source>
</evidence>
<protein>
    <recommendedName>
        <fullName evidence="6">LysM domain-containing protein</fullName>
    </recommendedName>
</protein>
<evidence type="ECO:0000256" key="2">
    <source>
        <dbReference type="SAM" id="Phobius"/>
    </source>
</evidence>
<organism evidence="4 5">
    <name type="scientific">Actinoplanes awajinensis subsp. mycoplanecinus</name>
    <dbReference type="NCBI Taxonomy" id="135947"/>
    <lineage>
        <taxon>Bacteria</taxon>
        <taxon>Bacillati</taxon>
        <taxon>Actinomycetota</taxon>
        <taxon>Actinomycetes</taxon>
        <taxon>Micromonosporales</taxon>
        <taxon>Micromonosporaceae</taxon>
        <taxon>Actinoplanes</taxon>
    </lineage>
</organism>
<feature type="transmembrane region" description="Helical" evidence="2">
    <location>
        <begin position="157"/>
        <end position="179"/>
    </location>
</feature>
<accession>A0A101JMP5</accession>
<proteinExistence type="predicted"/>
<feature type="compositionally biased region" description="Low complexity" evidence="1">
    <location>
        <begin position="130"/>
        <end position="148"/>
    </location>
</feature>
<keyword evidence="5" id="KW-1185">Reference proteome</keyword>
<dbReference type="EMBL" id="LLZH01000277">
    <property type="protein sequence ID" value="KUL29599.1"/>
    <property type="molecule type" value="Genomic_DNA"/>
</dbReference>
<sequence length="466" mass="48725">MHRRTFRRGGLVLLGLMLSTAVGMTAAPAVAAPLAARPAALELRAETKWYQVLPEYEGQPEFLYAIAKRVLGNGERWQEIFDLNKGRKQPDGGALTDAAVITPGWYLILPPDAKGEGVQTGELPATTPVAPSDAASTPAETTAPAAAAPAKDSSSGALVWIIVGVLLLAALAGGAWWFLRRRPTTTGGAPKAPKPGKPAEPAAAAPARTFDTAAAWTIDRALQVLVTGAEAAGRPTPSVYGVSLDESRIALRLAAPDEEPSEPWEALENGRVWQASLRDLQALPASNDIASPCPRLVTLGTAGGVRELIDLGQATGLVSIQGDKAAARELVASWTEELSSSPWAGGVQVVAGDIRPHLTGGERVTIRDAISLAEGEGADTAYTLRGGGSDTDRKLGVLILGTTPGNRELERAQSLVNRADAAWVVIVLGQTRYDRWRFTVSPDGKLDTGALGLTVYTGNSPARAGN</sequence>
<dbReference type="AlphaFoldDB" id="A0A101JMP5"/>
<evidence type="ECO:0000313" key="4">
    <source>
        <dbReference type="EMBL" id="KUL29599.1"/>
    </source>
</evidence>